<name>A0A9W8CKS1_9FUNG</name>
<gene>
    <name evidence="5" type="primary">NOP13</name>
    <name evidence="5" type="ORF">LPJ64_001257</name>
</gene>
<dbReference type="Gene3D" id="3.30.70.330">
    <property type="match status" value="2"/>
</dbReference>
<feature type="compositionally biased region" description="Basic residues" evidence="3">
    <location>
        <begin position="197"/>
        <end position="210"/>
    </location>
</feature>
<dbReference type="Proteomes" id="UP001145021">
    <property type="component" value="Unassembled WGS sequence"/>
</dbReference>
<dbReference type="Pfam" id="PF00076">
    <property type="entry name" value="RRM_1"/>
    <property type="match status" value="2"/>
</dbReference>
<evidence type="ECO:0000256" key="2">
    <source>
        <dbReference type="PROSITE-ProRule" id="PRU00176"/>
    </source>
</evidence>
<evidence type="ECO:0000313" key="6">
    <source>
        <dbReference type="Proteomes" id="UP001145021"/>
    </source>
</evidence>
<evidence type="ECO:0000256" key="3">
    <source>
        <dbReference type="SAM" id="MobiDB-lite"/>
    </source>
</evidence>
<dbReference type="InterPro" id="IPR012677">
    <property type="entry name" value="Nucleotide-bd_a/b_plait_sf"/>
</dbReference>
<dbReference type="AlphaFoldDB" id="A0A9W8CKS1"/>
<dbReference type="SMART" id="SM00360">
    <property type="entry name" value="RRM"/>
    <property type="match status" value="2"/>
</dbReference>
<feature type="region of interest" description="Disordered" evidence="3">
    <location>
        <begin position="190"/>
        <end position="213"/>
    </location>
</feature>
<dbReference type="SUPFAM" id="SSF54928">
    <property type="entry name" value="RNA-binding domain, RBD"/>
    <property type="match status" value="2"/>
</dbReference>
<dbReference type="InterPro" id="IPR000504">
    <property type="entry name" value="RRM_dom"/>
</dbReference>
<dbReference type="InterPro" id="IPR035979">
    <property type="entry name" value="RBD_domain_sf"/>
</dbReference>
<dbReference type="GO" id="GO:0003723">
    <property type="term" value="F:RNA binding"/>
    <property type="evidence" value="ECO:0007669"/>
    <property type="project" value="UniProtKB-UniRule"/>
</dbReference>
<dbReference type="PANTHER" id="PTHR23236">
    <property type="entry name" value="EUKARYOTIC TRANSLATION INITIATION FACTOR 4B/4H"/>
    <property type="match status" value="1"/>
</dbReference>
<comment type="caution">
    <text evidence="5">The sequence shown here is derived from an EMBL/GenBank/DDBJ whole genome shotgun (WGS) entry which is preliminary data.</text>
</comment>
<sequence length="389" mass="43301">MRKRDNEEAAAVIDMSVTKEESAVEPKTKKSEKEKGKKDKKDKKDKKSDKEKKDTNTDKESTEQSTQAAKVKKNSDEKGVKGKLRKPKPRSPHGVWIGNLPYTVTKDDIRKFFEPCGGVITRVNLPKKDNKISGFAYVDFDSQEPVKAALKYSEKEIGGRPVLIKDASDFTKTGAPSRIISTFQESAKTSGSGAAKAKGKVQKTGSHSKHPPSPTLFVRNLGFNITKSILKSIFKKYGELVGVRVATFEDNPDKCKGFAYIDFKYTGDATLALKSPDLKQIEGRRVTLEYASEDATRKGRPWEFDPKYKYANSINSNKPGKRARDAGGSSSQNGGNDYEMGDEHDSKQRDGSWDSHKKARRLQTENMAETKLQGLPVQFEGQKITFGED</sequence>
<feature type="compositionally biased region" description="Basic and acidic residues" evidence="3">
    <location>
        <begin position="17"/>
        <end position="39"/>
    </location>
</feature>
<feature type="compositionally biased region" description="Basic and acidic residues" evidence="3">
    <location>
        <begin position="341"/>
        <end position="356"/>
    </location>
</feature>
<evidence type="ECO:0000259" key="4">
    <source>
        <dbReference type="PROSITE" id="PS50102"/>
    </source>
</evidence>
<feature type="compositionally biased region" description="Basic residues" evidence="3">
    <location>
        <begin position="81"/>
        <end position="91"/>
    </location>
</feature>
<feature type="domain" description="RRM" evidence="4">
    <location>
        <begin position="93"/>
        <end position="169"/>
    </location>
</feature>
<accession>A0A9W8CKS1</accession>
<protein>
    <submittedName>
        <fullName evidence="5">Nucleolar protein 13</fullName>
    </submittedName>
</protein>
<dbReference type="PANTHER" id="PTHR23236:SF11">
    <property type="entry name" value="EUKARYOTIC TRANSLATION INITIATION FACTOR 4H"/>
    <property type="match status" value="1"/>
</dbReference>
<evidence type="ECO:0000256" key="1">
    <source>
        <dbReference type="ARBA" id="ARBA00022884"/>
    </source>
</evidence>
<keyword evidence="6" id="KW-1185">Reference proteome</keyword>
<organism evidence="5 6">
    <name type="scientific">Coemansia asiatica</name>
    <dbReference type="NCBI Taxonomy" id="1052880"/>
    <lineage>
        <taxon>Eukaryota</taxon>
        <taxon>Fungi</taxon>
        <taxon>Fungi incertae sedis</taxon>
        <taxon>Zoopagomycota</taxon>
        <taxon>Kickxellomycotina</taxon>
        <taxon>Kickxellomycetes</taxon>
        <taxon>Kickxellales</taxon>
        <taxon>Kickxellaceae</taxon>
        <taxon>Coemansia</taxon>
    </lineage>
</organism>
<feature type="compositionally biased region" description="Basic and acidic residues" evidence="3">
    <location>
        <begin position="45"/>
        <end position="62"/>
    </location>
</feature>
<dbReference type="PROSITE" id="PS50102">
    <property type="entry name" value="RRM"/>
    <property type="match status" value="2"/>
</dbReference>
<proteinExistence type="predicted"/>
<keyword evidence="1 2" id="KW-0694">RNA-binding</keyword>
<feature type="region of interest" description="Disordered" evidence="3">
    <location>
        <begin position="310"/>
        <end position="389"/>
    </location>
</feature>
<dbReference type="EMBL" id="JANBOH010000032">
    <property type="protein sequence ID" value="KAJ1647345.1"/>
    <property type="molecule type" value="Genomic_DNA"/>
</dbReference>
<feature type="domain" description="RRM" evidence="4">
    <location>
        <begin position="214"/>
        <end position="293"/>
    </location>
</feature>
<reference evidence="5" key="1">
    <citation type="submission" date="2022-07" db="EMBL/GenBank/DDBJ databases">
        <title>Phylogenomic reconstructions and comparative analyses of Kickxellomycotina fungi.</title>
        <authorList>
            <person name="Reynolds N.K."/>
            <person name="Stajich J.E."/>
            <person name="Barry K."/>
            <person name="Grigoriev I.V."/>
            <person name="Crous P."/>
            <person name="Smith M.E."/>
        </authorList>
    </citation>
    <scope>NUCLEOTIDE SEQUENCE</scope>
    <source>
        <strain evidence="5">NBRC 105413</strain>
    </source>
</reference>
<evidence type="ECO:0000313" key="5">
    <source>
        <dbReference type="EMBL" id="KAJ1647345.1"/>
    </source>
</evidence>
<feature type="region of interest" description="Disordered" evidence="3">
    <location>
        <begin position="1"/>
        <end position="92"/>
    </location>
</feature>